<reference evidence="1" key="1">
    <citation type="journal article" date="2019" name="Sci. Rep.">
        <title>Draft genome of Tanacetum cinerariifolium, the natural source of mosquito coil.</title>
        <authorList>
            <person name="Yamashiro T."/>
            <person name="Shiraishi A."/>
            <person name="Satake H."/>
            <person name="Nakayama K."/>
        </authorList>
    </citation>
    <scope>NUCLEOTIDE SEQUENCE</scope>
</reference>
<organism evidence="1">
    <name type="scientific">Tanacetum cinerariifolium</name>
    <name type="common">Dalmatian daisy</name>
    <name type="synonym">Chrysanthemum cinerariifolium</name>
    <dbReference type="NCBI Taxonomy" id="118510"/>
    <lineage>
        <taxon>Eukaryota</taxon>
        <taxon>Viridiplantae</taxon>
        <taxon>Streptophyta</taxon>
        <taxon>Embryophyta</taxon>
        <taxon>Tracheophyta</taxon>
        <taxon>Spermatophyta</taxon>
        <taxon>Magnoliopsida</taxon>
        <taxon>eudicotyledons</taxon>
        <taxon>Gunneridae</taxon>
        <taxon>Pentapetalae</taxon>
        <taxon>asterids</taxon>
        <taxon>campanulids</taxon>
        <taxon>Asterales</taxon>
        <taxon>Asteraceae</taxon>
        <taxon>Asteroideae</taxon>
        <taxon>Anthemideae</taxon>
        <taxon>Anthemidinae</taxon>
        <taxon>Tanacetum</taxon>
    </lineage>
</organism>
<protein>
    <submittedName>
        <fullName evidence="1">Uncharacterized protein</fullName>
    </submittedName>
</protein>
<proteinExistence type="predicted"/>
<name>A0A699GKF4_TANCI</name>
<sequence>MYHDLYLGGKVLVERESINLDVTKSDLCPSFVKYLAEKGMDLHMADSHIGNHHKDDFTPLKTIKRFLSIFGSGSLSSSKGNPSSQRGREPVLSSCIGRFHYEDGTAKNRATVLAGSIPLHWLVPLSALVNFLIGKVLPTLADEIKQQENLRAHISHSLKIYLLISKHH</sequence>
<dbReference type="EMBL" id="BKCJ010000111">
    <property type="protein sequence ID" value="GEU29907.1"/>
    <property type="molecule type" value="Genomic_DNA"/>
</dbReference>
<evidence type="ECO:0000313" key="1">
    <source>
        <dbReference type="EMBL" id="GEU29907.1"/>
    </source>
</evidence>
<gene>
    <name evidence="1" type="ORF">Tci_001885</name>
</gene>
<comment type="caution">
    <text evidence="1">The sequence shown here is derived from an EMBL/GenBank/DDBJ whole genome shotgun (WGS) entry which is preliminary data.</text>
</comment>
<accession>A0A699GKF4</accession>
<dbReference type="AlphaFoldDB" id="A0A699GKF4"/>